<dbReference type="InterPro" id="IPR048347">
    <property type="entry name" value="Sarcoglycan_C"/>
</dbReference>
<evidence type="ECO:0000256" key="2">
    <source>
        <dbReference type="SAM" id="Phobius"/>
    </source>
</evidence>
<keyword evidence="2" id="KW-0812">Transmembrane</keyword>
<dbReference type="InterPro" id="IPR008908">
    <property type="entry name" value="Sarcoglycan_alpha/epsilon"/>
</dbReference>
<feature type="compositionally biased region" description="Polar residues" evidence="1">
    <location>
        <begin position="389"/>
        <end position="400"/>
    </location>
</feature>
<evidence type="ECO:0000259" key="4">
    <source>
        <dbReference type="Pfam" id="PF05510"/>
    </source>
</evidence>
<evidence type="ECO:0000256" key="1">
    <source>
        <dbReference type="SAM" id="MobiDB-lite"/>
    </source>
</evidence>
<reference evidence="6 7" key="1">
    <citation type="journal article" date="2023" name="Insect Mol. Biol.">
        <title>Genome sequencing provides insights into the evolution of gene families encoding plant cell wall-degrading enzymes in longhorned beetles.</title>
        <authorList>
            <person name="Shin N.R."/>
            <person name="Okamura Y."/>
            <person name="Kirsch R."/>
            <person name="Pauchet Y."/>
        </authorList>
    </citation>
    <scope>NUCLEOTIDE SEQUENCE [LARGE SCALE GENOMIC DNA]</scope>
    <source>
        <strain evidence="6">EAD_L_NR</strain>
    </source>
</reference>
<sequence length="422" mass="49135">MMLKLTIIIFFRLIYAKDVHVLTTEVFEIVVDPPMFNWIADNKTEGQYVYQASLLNAPDLPSWINFVYSEKRDKGYLYGVPPKQPDTKTLLEIIALNRKNYETKIEKLNLIISNKIRPARYEVIIKIDNLNVEDVLDVDSPINITLKDIFRKHLWKASEDDLYITFLSSAVELGARKPLIPNKEEGIVVRLGSHEEFSEELLMLQNEVRPLWIYSSCPNVKRTSVEKIFRDAGFRLDWCFFRLIYNNNSGQNQPGANEKLSSVEESELLHDHWKPVSRSEISQRSYFHELLVSILVPILIMIVLASTLSFILCFHHDEIEDEGSNEFFNNLFHICTDYYYDYYIYRKDVDDIPSEETNQFATIQRATESIRSFSKNREMSMSPDPMLLSRSQTNSPTSTIGRGVHCRPSPPPYVRPKFKPEL</sequence>
<proteinExistence type="predicted"/>
<keyword evidence="3" id="KW-0732">Signal</keyword>
<evidence type="ECO:0000313" key="7">
    <source>
        <dbReference type="Proteomes" id="UP001159042"/>
    </source>
</evidence>
<keyword evidence="7" id="KW-1185">Reference proteome</keyword>
<dbReference type="PANTHER" id="PTHR10132">
    <property type="entry name" value="ALPHA-/EPSILON-SARCOGLYCAN FAMILY MEMBER"/>
    <property type="match status" value="1"/>
</dbReference>
<feature type="region of interest" description="Disordered" evidence="1">
    <location>
        <begin position="384"/>
        <end position="422"/>
    </location>
</feature>
<dbReference type="Pfam" id="PF05510">
    <property type="entry name" value="Sarcoglycan_2"/>
    <property type="match status" value="1"/>
</dbReference>
<feature type="domain" description="Sarcoglycan alpha/epsilon N-terminal" evidence="4">
    <location>
        <begin position="23"/>
        <end position="110"/>
    </location>
</feature>
<evidence type="ECO:0000313" key="6">
    <source>
        <dbReference type="EMBL" id="KAJ8917775.1"/>
    </source>
</evidence>
<dbReference type="AlphaFoldDB" id="A0AAV8VUH8"/>
<dbReference type="EMBL" id="JANEYG010000030">
    <property type="protein sequence ID" value="KAJ8917775.1"/>
    <property type="molecule type" value="Genomic_DNA"/>
</dbReference>
<feature type="transmembrane region" description="Helical" evidence="2">
    <location>
        <begin position="290"/>
        <end position="314"/>
    </location>
</feature>
<gene>
    <name evidence="6" type="ORF">NQ315_010681</name>
</gene>
<keyword evidence="2" id="KW-0472">Membrane</keyword>
<accession>A0AAV8VUH8</accession>
<organism evidence="6 7">
    <name type="scientific">Exocentrus adspersus</name>
    <dbReference type="NCBI Taxonomy" id="1586481"/>
    <lineage>
        <taxon>Eukaryota</taxon>
        <taxon>Metazoa</taxon>
        <taxon>Ecdysozoa</taxon>
        <taxon>Arthropoda</taxon>
        <taxon>Hexapoda</taxon>
        <taxon>Insecta</taxon>
        <taxon>Pterygota</taxon>
        <taxon>Neoptera</taxon>
        <taxon>Endopterygota</taxon>
        <taxon>Coleoptera</taxon>
        <taxon>Polyphaga</taxon>
        <taxon>Cucujiformia</taxon>
        <taxon>Chrysomeloidea</taxon>
        <taxon>Cerambycidae</taxon>
        <taxon>Lamiinae</taxon>
        <taxon>Acanthocinini</taxon>
        <taxon>Exocentrus</taxon>
    </lineage>
</organism>
<dbReference type="Proteomes" id="UP001159042">
    <property type="component" value="Unassembled WGS sequence"/>
</dbReference>
<evidence type="ECO:0000256" key="3">
    <source>
        <dbReference type="SAM" id="SignalP"/>
    </source>
</evidence>
<dbReference type="Pfam" id="PF20989">
    <property type="entry name" value="Sarcoglycan_2_C"/>
    <property type="match status" value="1"/>
</dbReference>
<name>A0AAV8VUH8_9CUCU</name>
<dbReference type="GO" id="GO:0016012">
    <property type="term" value="C:sarcoglycan complex"/>
    <property type="evidence" value="ECO:0007669"/>
    <property type="project" value="InterPro"/>
</dbReference>
<feature type="signal peptide" evidence="3">
    <location>
        <begin position="1"/>
        <end position="16"/>
    </location>
</feature>
<feature type="chain" id="PRO_5043350485" description="Epsilon-sarcoglycan" evidence="3">
    <location>
        <begin position="17"/>
        <end position="422"/>
    </location>
</feature>
<dbReference type="PANTHER" id="PTHR10132:SF14">
    <property type="entry name" value="SARCOGLYCAN ALPHA, ISOFORM C"/>
    <property type="match status" value="1"/>
</dbReference>
<feature type="domain" description="Sarcoglycan alpha/epsilon second" evidence="5">
    <location>
        <begin position="119"/>
        <end position="244"/>
    </location>
</feature>
<keyword evidence="2" id="KW-1133">Transmembrane helix</keyword>
<dbReference type="InterPro" id="IPR048346">
    <property type="entry name" value="Sarcoglycan_N"/>
</dbReference>
<comment type="caution">
    <text evidence="6">The sequence shown here is derived from an EMBL/GenBank/DDBJ whole genome shotgun (WGS) entry which is preliminary data.</text>
</comment>
<protein>
    <recommendedName>
        <fullName evidence="8">Epsilon-sarcoglycan</fullName>
    </recommendedName>
</protein>
<evidence type="ECO:0008006" key="8">
    <source>
        <dbReference type="Google" id="ProtNLM"/>
    </source>
</evidence>
<evidence type="ECO:0000259" key="5">
    <source>
        <dbReference type="Pfam" id="PF20989"/>
    </source>
</evidence>